<dbReference type="FunCoup" id="F6UJB3">
    <property type="interactions" value="280"/>
</dbReference>
<reference evidence="11" key="4">
    <citation type="submission" date="2025-09" db="UniProtKB">
        <authorList>
            <consortium name="Ensembl"/>
        </authorList>
    </citation>
    <scope>IDENTIFICATION</scope>
    <source>
        <strain evidence="11">17573</strain>
    </source>
</reference>
<dbReference type="Pfam" id="PF07654">
    <property type="entry name" value="C1-set"/>
    <property type="match status" value="1"/>
</dbReference>
<dbReference type="FunFam" id="2.60.40.10:FF:000254">
    <property type="entry name" value="Antigen-presenting glycoprotein CD1d1"/>
    <property type="match status" value="1"/>
</dbReference>
<reference evidence="11" key="2">
    <citation type="submission" date="2019-01" db="EMBL/GenBank/DDBJ databases">
        <authorList>
            <person name="Graves T."/>
            <person name="Eichler E.E."/>
            <person name="Wilson R.K."/>
        </authorList>
    </citation>
    <scope>NUCLEOTIDE SEQUENCE [LARGE SCALE GENOMIC DNA]</scope>
    <source>
        <strain evidence="11">17573</strain>
    </source>
</reference>
<dbReference type="Bgee" id="ENSMMUG00000016784">
    <property type="expression patterns" value="Expressed in spleen and 3 other cell types or tissues"/>
</dbReference>
<dbReference type="GO" id="GO:0005794">
    <property type="term" value="C:Golgi apparatus"/>
    <property type="evidence" value="ECO:0007669"/>
    <property type="project" value="Ensembl"/>
</dbReference>
<keyword evidence="9" id="KW-0812">Transmembrane</keyword>
<evidence type="ECO:0000313" key="13">
    <source>
        <dbReference type="VGNC" id="VGNC:99864"/>
    </source>
</evidence>
<dbReference type="AlphaFoldDB" id="F6UJB3"/>
<evidence type="ECO:0000256" key="4">
    <source>
        <dbReference type="ARBA" id="ARBA00022859"/>
    </source>
</evidence>
<keyword evidence="3" id="KW-0967">Endosome</keyword>
<dbReference type="PANTHER" id="PTHR16675">
    <property type="entry name" value="MHC CLASS I-RELATED"/>
    <property type="match status" value="1"/>
</dbReference>
<dbReference type="Pfam" id="PF16497">
    <property type="entry name" value="MHC_I_3"/>
    <property type="match status" value="1"/>
</dbReference>
<organism evidence="11 12">
    <name type="scientific">Macaca mulatta</name>
    <name type="common">Rhesus macaque</name>
    <dbReference type="NCBI Taxonomy" id="9544"/>
    <lineage>
        <taxon>Eukaryota</taxon>
        <taxon>Metazoa</taxon>
        <taxon>Chordata</taxon>
        <taxon>Craniata</taxon>
        <taxon>Vertebrata</taxon>
        <taxon>Euteleostomi</taxon>
        <taxon>Mammalia</taxon>
        <taxon>Eutheria</taxon>
        <taxon>Euarchontoglires</taxon>
        <taxon>Primates</taxon>
        <taxon>Haplorrhini</taxon>
        <taxon>Catarrhini</taxon>
        <taxon>Cercopithecidae</taxon>
        <taxon>Cercopithecinae</taxon>
        <taxon>Macaca</taxon>
    </lineage>
</organism>
<keyword evidence="6" id="KW-0325">Glycoprotein</keyword>
<dbReference type="Ensembl" id="ENSMMUT00000045607.3">
    <property type="protein sequence ID" value="ENSMMUP00000038646.2"/>
    <property type="gene ID" value="ENSMMUG00000016784.4"/>
</dbReference>
<evidence type="ECO:0000256" key="2">
    <source>
        <dbReference type="ARBA" id="ARBA00022729"/>
    </source>
</evidence>
<evidence type="ECO:0000259" key="10">
    <source>
        <dbReference type="PROSITE" id="PS50835"/>
    </source>
</evidence>
<dbReference type="PROSITE" id="PS50835">
    <property type="entry name" value="IG_LIKE"/>
    <property type="match status" value="1"/>
</dbReference>
<feature type="transmembrane region" description="Helical" evidence="9">
    <location>
        <begin position="351"/>
        <end position="375"/>
    </location>
</feature>
<dbReference type="SUPFAM" id="SSF48726">
    <property type="entry name" value="Immunoglobulin"/>
    <property type="match status" value="1"/>
</dbReference>
<dbReference type="HOGENOM" id="CLU_047501_9_2_1"/>
<evidence type="ECO:0000256" key="1">
    <source>
        <dbReference type="ARBA" id="ARBA00004177"/>
    </source>
</evidence>
<dbReference type="GO" id="GO:0071723">
    <property type="term" value="F:lipopeptide binding"/>
    <property type="evidence" value="ECO:0000318"/>
    <property type="project" value="GO_Central"/>
</dbReference>
<dbReference type="SMART" id="SM00407">
    <property type="entry name" value="IGc1"/>
    <property type="match status" value="1"/>
</dbReference>
<keyword evidence="7" id="KW-0393">Immunoglobulin domain</keyword>
<dbReference type="GeneTree" id="ENSGT01120000271825"/>
<evidence type="ECO:0000256" key="9">
    <source>
        <dbReference type="SAM" id="Phobius"/>
    </source>
</evidence>
<comment type="subcellular location">
    <subcellularLocation>
        <location evidence="8">Endomembrane system</location>
        <topology evidence="8">Single-pass type I membrane protein</topology>
    </subcellularLocation>
    <subcellularLocation>
        <location evidence="1">Endosome</location>
    </subcellularLocation>
</comment>
<dbReference type="GO" id="GO:0005730">
    <property type="term" value="C:nucleolus"/>
    <property type="evidence" value="ECO:0007669"/>
    <property type="project" value="Ensembl"/>
</dbReference>
<dbReference type="InParanoid" id="F6UJB3"/>
<sequence length="437" mass="49172">MTFRLVPGREFLPSVSVFVSDFGERKLAPEERHTCKLPNYLSSLSSFFTFGITFPIPLHSLYLSFPSLSAPQALQSYRPAAEDSLSFRMLQISSFANHSWAHSEGSGWLGDLQTHGWDTVTGTIRFLKPWSHGNFSKQELKNLQSLFQLYFNGFVRIVQASAGQFQLEYPFEIQILAGCRMNAPQIFLNVAYQGSDFLSFQGISWEPSPGAGIRAQNVCKVLSRYLDIKEILQSLLGHTCPRFLAGLMEAGESELKRKVKPEAWLSRGPSPGPGRLQLVCHVSGFYPKPVWVMWMRGEQEQRGTQRGDILPNADETWYLRATLDVATGEAAGLSCRVKHSSIEGHDLIIHWGGYSIFLILICLTVIVNLVILVVVHSRLKKQSSNKNALSPRAPSPVFPMGANTQDTNNSRHHFCLAQVSWIKNRFLKWKTRLNQLS</sequence>
<keyword evidence="2" id="KW-0732">Signal</keyword>
<keyword evidence="9" id="KW-1133">Transmembrane helix</keyword>
<dbReference type="InterPro" id="IPR007110">
    <property type="entry name" value="Ig-like_dom"/>
</dbReference>
<name>F6UJB3_MACMU</name>
<reference evidence="11" key="3">
    <citation type="submission" date="2025-08" db="UniProtKB">
        <authorList>
            <consortium name="Ensembl"/>
        </authorList>
    </citation>
    <scope>IDENTIFICATION</scope>
    <source>
        <strain evidence="11">17573</strain>
    </source>
</reference>
<dbReference type="GO" id="GO:0048007">
    <property type="term" value="P:antigen processing and presentation, exogenous lipid antigen via MHC class Ib"/>
    <property type="evidence" value="ECO:0000318"/>
    <property type="project" value="GO_Central"/>
</dbReference>
<evidence type="ECO:0000256" key="5">
    <source>
        <dbReference type="ARBA" id="ARBA00023136"/>
    </source>
</evidence>
<keyword evidence="4" id="KW-0391">Immunity</keyword>
<dbReference type="GO" id="GO:0009897">
    <property type="term" value="C:external side of plasma membrane"/>
    <property type="evidence" value="ECO:0000318"/>
    <property type="project" value="GO_Central"/>
</dbReference>
<dbReference type="GO" id="GO:0005768">
    <property type="term" value="C:endosome"/>
    <property type="evidence" value="ECO:0007669"/>
    <property type="project" value="UniProtKB-SubCell"/>
</dbReference>
<keyword evidence="5 9" id="KW-0472">Membrane</keyword>
<dbReference type="GO" id="GO:0048006">
    <property type="term" value="P:antigen processing and presentation, endogenous lipid antigen via MHC class Ib"/>
    <property type="evidence" value="ECO:0000318"/>
    <property type="project" value="GO_Central"/>
</dbReference>
<dbReference type="GO" id="GO:0001916">
    <property type="term" value="P:positive regulation of T cell mediated cytotoxicity"/>
    <property type="evidence" value="ECO:0000318"/>
    <property type="project" value="GO_Central"/>
</dbReference>
<gene>
    <name evidence="11 13" type="primary">CD1E</name>
</gene>
<dbReference type="SMR" id="F6UJB3"/>
<dbReference type="GO" id="GO:0006955">
    <property type="term" value="P:immune response"/>
    <property type="evidence" value="ECO:0000318"/>
    <property type="project" value="GO_Central"/>
</dbReference>
<evidence type="ECO:0000256" key="3">
    <source>
        <dbReference type="ARBA" id="ARBA00022753"/>
    </source>
</evidence>
<dbReference type="PANTHER" id="PTHR16675:SF146">
    <property type="entry name" value="T-CELL SURFACE GLYCOPROTEIN CD1E, MEMBRANE-ASSOCIATED"/>
    <property type="match status" value="1"/>
</dbReference>
<dbReference type="InterPro" id="IPR011161">
    <property type="entry name" value="MHC_I-like_Ag-recog"/>
</dbReference>
<evidence type="ECO:0000256" key="7">
    <source>
        <dbReference type="ARBA" id="ARBA00023319"/>
    </source>
</evidence>
<dbReference type="CDD" id="cd21029">
    <property type="entry name" value="IgC1_CD1"/>
    <property type="match status" value="1"/>
</dbReference>
<evidence type="ECO:0000256" key="6">
    <source>
        <dbReference type="ARBA" id="ARBA00023180"/>
    </source>
</evidence>
<reference evidence="12" key="1">
    <citation type="journal article" date="2007" name="Science">
        <title>Evolutionary and biomedical insights from the rhesus macaque genome.</title>
        <authorList>
            <person name="Gibbs R.A."/>
            <person name="Rogers J."/>
            <person name="Katze M.G."/>
            <person name="Bumgarner R."/>
            <person name="Weinstock G.M."/>
            <person name="Mardis E.R."/>
            <person name="Remington K.A."/>
            <person name="Strausberg R.L."/>
            <person name="Venter J.C."/>
            <person name="Wilson R.K."/>
            <person name="Batzer M.A."/>
            <person name="Bustamante C.D."/>
            <person name="Eichler E.E."/>
            <person name="Hahn M.W."/>
            <person name="Hardison R.C."/>
            <person name="Makova K.D."/>
            <person name="Miller W."/>
            <person name="Milosavljevic A."/>
            <person name="Palermo R.E."/>
            <person name="Siepel A."/>
            <person name="Sikela J.M."/>
            <person name="Attaway T."/>
            <person name="Bell S."/>
            <person name="Bernard K.E."/>
            <person name="Buhay C.J."/>
            <person name="Chandrabose M.N."/>
            <person name="Dao M."/>
            <person name="Davis C."/>
            <person name="Delehaunty K.D."/>
            <person name="Ding Y."/>
            <person name="Dinh H.H."/>
            <person name="Dugan-Rocha S."/>
            <person name="Fulton L.A."/>
            <person name="Gabisi R.A."/>
            <person name="Garner T.T."/>
            <person name="Godfrey J."/>
            <person name="Hawes A.C."/>
            <person name="Hernandez J."/>
            <person name="Hines S."/>
            <person name="Holder M."/>
            <person name="Hume J."/>
            <person name="Jhangiani S.N."/>
            <person name="Joshi V."/>
            <person name="Khan Z.M."/>
            <person name="Kirkness E.F."/>
            <person name="Cree A."/>
            <person name="Fowler R.G."/>
            <person name="Lee S."/>
            <person name="Lewis L.R."/>
            <person name="Li Z."/>
            <person name="Liu Y.-S."/>
            <person name="Moore S.M."/>
            <person name="Muzny D."/>
            <person name="Nazareth L.V."/>
            <person name="Ngo D.N."/>
            <person name="Okwuonu G.O."/>
            <person name="Pai G."/>
            <person name="Parker D."/>
            <person name="Paul H.A."/>
            <person name="Pfannkoch C."/>
            <person name="Pohl C.S."/>
            <person name="Rogers Y.-H.C."/>
            <person name="Ruiz S.J."/>
            <person name="Sabo A."/>
            <person name="Santibanez J."/>
            <person name="Schneider B.W."/>
            <person name="Smith S.M."/>
            <person name="Sodergren E."/>
            <person name="Svatek A.F."/>
            <person name="Utterback T.R."/>
            <person name="Vattathil S."/>
            <person name="Warren W."/>
            <person name="White C.S."/>
            <person name="Chinwalla A.T."/>
            <person name="Feng Y."/>
            <person name="Halpern A.L."/>
            <person name="Hillier L.W."/>
            <person name="Huang X."/>
            <person name="Minx P."/>
            <person name="Nelson J.O."/>
            <person name="Pepin K.H."/>
            <person name="Qin X."/>
            <person name="Sutton G.G."/>
            <person name="Venter E."/>
            <person name="Walenz B.P."/>
            <person name="Wallis J.W."/>
            <person name="Worley K.C."/>
            <person name="Yang S.-P."/>
            <person name="Jones S.M."/>
            <person name="Marra M.A."/>
            <person name="Rocchi M."/>
            <person name="Schein J.E."/>
            <person name="Baertsch R."/>
            <person name="Clarke L."/>
            <person name="Csuros M."/>
            <person name="Glasscock J."/>
            <person name="Harris R.A."/>
            <person name="Havlak P."/>
            <person name="Jackson A.R."/>
            <person name="Jiang H."/>
            <person name="Liu Y."/>
            <person name="Messina D.N."/>
            <person name="Shen Y."/>
            <person name="Song H.X.-Z."/>
            <person name="Wylie T."/>
            <person name="Zhang L."/>
            <person name="Birney E."/>
            <person name="Han K."/>
            <person name="Konkel M.K."/>
            <person name="Lee J."/>
            <person name="Smit A.F.A."/>
            <person name="Ullmer B."/>
            <person name="Wang H."/>
            <person name="Xing J."/>
            <person name="Burhans R."/>
            <person name="Cheng Z."/>
            <person name="Karro J.E."/>
            <person name="Ma J."/>
            <person name="Raney B."/>
            <person name="She X."/>
            <person name="Cox M.J."/>
            <person name="Demuth J.P."/>
            <person name="Dumas L.J."/>
            <person name="Han S.-G."/>
            <person name="Hopkins J."/>
            <person name="Karimpour-Fard A."/>
            <person name="Kim Y.H."/>
            <person name="Pollack J.R."/>
            <person name="Vinar T."/>
            <person name="Addo-Quaye C."/>
            <person name="Degenhardt J."/>
            <person name="Denby A."/>
            <person name="Hubisz M.J."/>
            <person name="Indap A."/>
            <person name="Kosiol C."/>
            <person name="Lahn B.T."/>
            <person name="Lawson H.A."/>
            <person name="Marklein A."/>
            <person name="Nielsen R."/>
            <person name="Vallender E.J."/>
            <person name="Clark A.G."/>
            <person name="Ferguson B."/>
            <person name="Hernandez R.D."/>
            <person name="Hirani K."/>
            <person name="Kehrer-Sawatzki H."/>
            <person name="Kolb J."/>
            <person name="Patil S."/>
            <person name="Pu L.-L."/>
            <person name="Ren Y."/>
            <person name="Smith D.G."/>
            <person name="Wheeler D.A."/>
            <person name="Schenck I."/>
            <person name="Ball E.V."/>
            <person name="Chen R."/>
            <person name="Cooper D.N."/>
            <person name="Giardine B."/>
            <person name="Hsu F."/>
            <person name="Kent W.J."/>
            <person name="Lesk A."/>
            <person name="Nelson D.L."/>
            <person name="O'brien W.E."/>
            <person name="Pruefer K."/>
            <person name="Stenson P.D."/>
            <person name="Wallace J.C."/>
            <person name="Ke H."/>
            <person name="Liu X.-M."/>
            <person name="Wang P."/>
            <person name="Xiang A.P."/>
            <person name="Yang F."/>
            <person name="Barber G.P."/>
            <person name="Haussler D."/>
            <person name="Karolchik D."/>
            <person name="Kern A.D."/>
            <person name="Kuhn R.M."/>
            <person name="Smith K.E."/>
            <person name="Zwieg A.S."/>
        </authorList>
    </citation>
    <scope>NUCLEOTIDE SEQUENCE [LARGE SCALE GENOMIC DNA]</scope>
    <source>
        <strain evidence="12">17573</strain>
    </source>
</reference>
<dbReference type="GO" id="GO:0030884">
    <property type="term" value="F:exogenous lipid antigen binding"/>
    <property type="evidence" value="ECO:0000318"/>
    <property type="project" value="GO_Central"/>
</dbReference>
<keyword evidence="12" id="KW-1185">Reference proteome</keyword>
<dbReference type="VGNC" id="VGNC:99864">
    <property type="gene designation" value="CD1E"/>
</dbReference>
<dbReference type="Gene3D" id="3.30.500.10">
    <property type="entry name" value="MHC class I-like antigen recognition-like"/>
    <property type="match status" value="1"/>
</dbReference>
<evidence type="ECO:0000256" key="8">
    <source>
        <dbReference type="ARBA" id="ARBA00046288"/>
    </source>
</evidence>
<dbReference type="InterPro" id="IPR013783">
    <property type="entry name" value="Ig-like_fold"/>
</dbReference>
<evidence type="ECO:0000313" key="12">
    <source>
        <dbReference type="Proteomes" id="UP000006718"/>
    </source>
</evidence>
<dbReference type="InterPro" id="IPR050208">
    <property type="entry name" value="MHC_class-I_related"/>
</dbReference>
<dbReference type="InterPro" id="IPR037055">
    <property type="entry name" value="MHC_I-like_Ag-recog_sf"/>
</dbReference>
<protein>
    <submittedName>
        <fullName evidence="11">CD1e molecule</fullName>
    </submittedName>
</protein>
<evidence type="ECO:0000313" key="11">
    <source>
        <dbReference type="Ensembl" id="ENSMMUP00000038646.2"/>
    </source>
</evidence>
<dbReference type="InterPro" id="IPR011162">
    <property type="entry name" value="MHC_I/II-like_Ag-recog"/>
</dbReference>
<dbReference type="SUPFAM" id="SSF54452">
    <property type="entry name" value="MHC antigen-recognition domain"/>
    <property type="match status" value="1"/>
</dbReference>
<dbReference type="STRING" id="9544.ENSMMUP00000038646"/>
<dbReference type="GO" id="GO:0005615">
    <property type="term" value="C:extracellular space"/>
    <property type="evidence" value="ECO:0000318"/>
    <property type="project" value="GO_Central"/>
</dbReference>
<dbReference type="GO" id="GO:0030883">
    <property type="term" value="F:endogenous lipid antigen binding"/>
    <property type="evidence" value="ECO:0000318"/>
    <property type="project" value="GO_Central"/>
</dbReference>
<dbReference type="VEuPathDB" id="HostDB:ENSMMUG00000016784"/>
<proteinExistence type="predicted"/>
<dbReference type="Proteomes" id="UP000006718">
    <property type="component" value="Chromosome 1"/>
</dbReference>
<dbReference type="InterPro" id="IPR036179">
    <property type="entry name" value="Ig-like_dom_sf"/>
</dbReference>
<dbReference type="InterPro" id="IPR003597">
    <property type="entry name" value="Ig_C1-set"/>
</dbReference>
<accession>F6UJB3</accession>
<dbReference type="FunFam" id="3.30.500.10:FF:000002">
    <property type="entry name" value="Antigen-presenting glycoprotein CD1d1"/>
    <property type="match status" value="1"/>
</dbReference>
<dbReference type="Gene3D" id="2.60.40.10">
    <property type="entry name" value="Immunoglobulins"/>
    <property type="match status" value="1"/>
</dbReference>
<feature type="domain" description="Ig-like" evidence="10">
    <location>
        <begin position="241"/>
        <end position="341"/>
    </location>
</feature>